<keyword evidence="3" id="KW-1185">Reference proteome</keyword>
<sequence>MSGRSVILARIRTALKVAPDDAARASAVAGRLAASPLGVIPARGQLPQKERVELFCRMAEKVSATVKRVRKAESVPKAVAAYLRARNLPASVRMGADGRLKAMPWTSVRSLEVKNGPAEPEDMVGVSHAVAGVAETGTIVLHSGADNPTTVNFLPEHHIVVVDAKDITGDLETALSGIRQAFGKGEMPRTLNLITGPSRSGDIEQKLLLGAHGPRALHLIVVDGG</sequence>
<dbReference type="EMBL" id="JAODNV010000008">
    <property type="protein sequence ID" value="MCT8990224.1"/>
    <property type="molecule type" value="Genomic_DNA"/>
</dbReference>
<dbReference type="InterPro" id="IPR024185">
    <property type="entry name" value="FTHF_cligase-like_sf"/>
</dbReference>
<gene>
    <name evidence="2" type="ORF">NYR54_07935</name>
</gene>
<dbReference type="Pfam" id="PF02589">
    <property type="entry name" value="LUD_dom"/>
    <property type="match status" value="1"/>
</dbReference>
<name>A0A9X2X8V5_9HYPH</name>
<organism evidence="2 3">
    <name type="scientific">Chelativorans petroleitrophicus</name>
    <dbReference type="NCBI Taxonomy" id="2975484"/>
    <lineage>
        <taxon>Bacteria</taxon>
        <taxon>Pseudomonadati</taxon>
        <taxon>Pseudomonadota</taxon>
        <taxon>Alphaproteobacteria</taxon>
        <taxon>Hyphomicrobiales</taxon>
        <taxon>Phyllobacteriaceae</taxon>
        <taxon>Chelativorans</taxon>
    </lineage>
</organism>
<evidence type="ECO:0000259" key="1">
    <source>
        <dbReference type="Pfam" id="PF02589"/>
    </source>
</evidence>
<evidence type="ECO:0000313" key="3">
    <source>
        <dbReference type="Proteomes" id="UP001149009"/>
    </source>
</evidence>
<dbReference type="PANTHER" id="PTHR43682:SF1">
    <property type="entry name" value="LACTATE UTILIZATION PROTEIN C"/>
    <property type="match status" value="1"/>
</dbReference>
<dbReference type="InterPro" id="IPR037171">
    <property type="entry name" value="NagB/RpiA_transferase-like"/>
</dbReference>
<proteinExistence type="predicted"/>
<dbReference type="AlphaFoldDB" id="A0A9X2X8V5"/>
<dbReference type="Gene3D" id="3.40.50.10420">
    <property type="entry name" value="NagB/RpiA/CoA transferase-like"/>
    <property type="match status" value="1"/>
</dbReference>
<dbReference type="Proteomes" id="UP001149009">
    <property type="component" value="Unassembled WGS sequence"/>
</dbReference>
<protein>
    <submittedName>
        <fullName evidence="2">Lactate utilization protein</fullName>
    </submittedName>
</protein>
<feature type="domain" description="LUD" evidence="1">
    <location>
        <begin position="124"/>
        <end position="222"/>
    </location>
</feature>
<reference evidence="2" key="1">
    <citation type="submission" date="2022-08" db="EMBL/GenBank/DDBJ databases">
        <title>Chelativorans sichuanense sp. nov., a paraffin oil-degrading bacterium isolated from a mixture of oil-based drill cuttings and paddy soil.</title>
        <authorList>
            <person name="Yu J."/>
            <person name="Liu H."/>
            <person name="Chen Q."/>
        </authorList>
    </citation>
    <scope>NUCLEOTIDE SEQUENCE</scope>
    <source>
        <strain evidence="2">SCAU 2101</strain>
    </source>
</reference>
<accession>A0A9X2X8V5</accession>
<comment type="caution">
    <text evidence="2">The sequence shown here is derived from an EMBL/GenBank/DDBJ whole genome shotgun (WGS) entry which is preliminary data.</text>
</comment>
<evidence type="ECO:0000313" key="2">
    <source>
        <dbReference type="EMBL" id="MCT8990224.1"/>
    </source>
</evidence>
<dbReference type="PANTHER" id="PTHR43682">
    <property type="entry name" value="LACTATE UTILIZATION PROTEIN C"/>
    <property type="match status" value="1"/>
</dbReference>
<dbReference type="SUPFAM" id="SSF100950">
    <property type="entry name" value="NagB/RpiA/CoA transferase-like"/>
    <property type="match status" value="1"/>
</dbReference>
<dbReference type="RefSeq" id="WP_261515083.1">
    <property type="nucleotide sequence ID" value="NZ_JAODNV010000008.1"/>
</dbReference>
<dbReference type="InterPro" id="IPR003741">
    <property type="entry name" value="LUD_dom"/>
</dbReference>